<proteinExistence type="predicted"/>
<organism evidence="1 2">
    <name type="scientific">Mytilus edulis</name>
    <name type="common">Blue mussel</name>
    <dbReference type="NCBI Taxonomy" id="6550"/>
    <lineage>
        <taxon>Eukaryota</taxon>
        <taxon>Metazoa</taxon>
        <taxon>Spiralia</taxon>
        <taxon>Lophotrochozoa</taxon>
        <taxon>Mollusca</taxon>
        <taxon>Bivalvia</taxon>
        <taxon>Autobranchia</taxon>
        <taxon>Pteriomorphia</taxon>
        <taxon>Mytilida</taxon>
        <taxon>Mytiloidea</taxon>
        <taxon>Mytilidae</taxon>
        <taxon>Mytilinae</taxon>
        <taxon>Mytilus</taxon>
    </lineage>
</organism>
<protein>
    <recommendedName>
        <fullName evidence="3">Endonuclease-reverse transcriptase</fullName>
    </recommendedName>
</protein>
<keyword evidence="2" id="KW-1185">Reference proteome</keyword>
<gene>
    <name evidence="1" type="ORF">MEDL_46323</name>
</gene>
<evidence type="ECO:0000313" key="2">
    <source>
        <dbReference type="Proteomes" id="UP000683360"/>
    </source>
</evidence>
<dbReference type="AlphaFoldDB" id="A0A8S3TQX6"/>
<name>A0A8S3TQX6_MYTED</name>
<evidence type="ECO:0000313" key="1">
    <source>
        <dbReference type="EMBL" id="CAG2233652.1"/>
    </source>
</evidence>
<sequence>MIPTETTEVNSKWDQIRKIYETTSKECLGFKQGKKMKKWITPGTWKVIEERRHMNKKILDTKSERLQERHKASYRVLDKNVKRMARADKRAYMEDLAKQAEEAAEKGEQGKIYKITREICGKFRNTNDVHIKDKNGRLLTTEDEQKARWAEHFKEVLNRPPPDDEAIVIEAVQDLEININLPDKQEIIKVIKSLKNGKSPGHDNLNAELFKVDPELAAEILQSLFTSIWEGKIIPDDWTKGIIIKLAKKGALSDCNNWRGITLLSIPSKIMAKIIIQRIIDAIDKQLREEQAGFRKGRGCIDQIFALRNKARNIFRSLNNVWKSSQYR</sequence>
<accession>A0A8S3TQX6</accession>
<dbReference type="InterPro" id="IPR043502">
    <property type="entry name" value="DNA/RNA_pol_sf"/>
</dbReference>
<dbReference type="SUPFAM" id="SSF56672">
    <property type="entry name" value="DNA/RNA polymerases"/>
    <property type="match status" value="1"/>
</dbReference>
<dbReference type="PANTHER" id="PTHR19446">
    <property type="entry name" value="REVERSE TRANSCRIPTASES"/>
    <property type="match status" value="1"/>
</dbReference>
<reference evidence="1" key="1">
    <citation type="submission" date="2021-03" db="EMBL/GenBank/DDBJ databases">
        <authorList>
            <person name="Bekaert M."/>
        </authorList>
    </citation>
    <scope>NUCLEOTIDE SEQUENCE</scope>
</reference>
<comment type="caution">
    <text evidence="1">The sequence shown here is derived from an EMBL/GenBank/DDBJ whole genome shotgun (WGS) entry which is preliminary data.</text>
</comment>
<dbReference type="Proteomes" id="UP000683360">
    <property type="component" value="Unassembled WGS sequence"/>
</dbReference>
<dbReference type="OrthoDB" id="6142323at2759"/>
<evidence type="ECO:0008006" key="3">
    <source>
        <dbReference type="Google" id="ProtNLM"/>
    </source>
</evidence>
<dbReference type="EMBL" id="CAJPWZ010002214">
    <property type="protein sequence ID" value="CAG2233652.1"/>
    <property type="molecule type" value="Genomic_DNA"/>
</dbReference>